<feature type="region of interest" description="Disordered" evidence="1">
    <location>
        <begin position="1"/>
        <end position="23"/>
    </location>
</feature>
<dbReference type="AlphaFoldDB" id="A0A316GF63"/>
<gene>
    <name evidence="2" type="ORF">C7455_11150</name>
</gene>
<reference evidence="2 3" key="1">
    <citation type="submission" date="2018-05" db="EMBL/GenBank/DDBJ databases">
        <title>Genomic Encyclopedia of Type Strains, Phase IV (KMG-IV): sequencing the most valuable type-strain genomes for metagenomic binning, comparative biology and taxonomic classification.</title>
        <authorList>
            <person name="Goeker M."/>
        </authorList>
    </citation>
    <scope>NUCLEOTIDE SEQUENCE [LARGE SCALE GENOMIC DNA]</scope>
    <source>
        <strain evidence="2 3">DSM 16097</strain>
    </source>
</reference>
<organism evidence="2 3">
    <name type="scientific">Roseicyclus mahoneyensis</name>
    <dbReference type="NCBI Taxonomy" id="164332"/>
    <lineage>
        <taxon>Bacteria</taxon>
        <taxon>Pseudomonadati</taxon>
        <taxon>Pseudomonadota</taxon>
        <taxon>Alphaproteobacteria</taxon>
        <taxon>Rhodobacterales</taxon>
        <taxon>Roseobacteraceae</taxon>
        <taxon>Roseicyclus</taxon>
    </lineage>
</organism>
<dbReference type="Proteomes" id="UP000245708">
    <property type="component" value="Unassembled WGS sequence"/>
</dbReference>
<evidence type="ECO:0000313" key="2">
    <source>
        <dbReference type="EMBL" id="PWK58000.1"/>
    </source>
</evidence>
<dbReference type="RefSeq" id="WP_109670413.1">
    <property type="nucleotide sequence ID" value="NZ_QGGW01000011.1"/>
</dbReference>
<evidence type="ECO:0000256" key="1">
    <source>
        <dbReference type="SAM" id="MobiDB-lite"/>
    </source>
</evidence>
<dbReference type="OrthoDB" id="5297432at2"/>
<protein>
    <submittedName>
        <fullName evidence="2">Uncharacterized protein</fullName>
    </submittedName>
</protein>
<accession>A0A316GF63</accession>
<name>A0A316GF63_9RHOB</name>
<comment type="caution">
    <text evidence="2">The sequence shown here is derived from an EMBL/GenBank/DDBJ whole genome shotgun (WGS) entry which is preliminary data.</text>
</comment>
<dbReference type="EMBL" id="QGGW01000011">
    <property type="protein sequence ID" value="PWK58000.1"/>
    <property type="molecule type" value="Genomic_DNA"/>
</dbReference>
<proteinExistence type="predicted"/>
<keyword evidence="3" id="KW-1185">Reference proteome</keyword>
<evidence type="ECO:0000313" key="3">
    <source>
        <dbReference type="Proteomes" id="UP000245708"/>
    </source>
</evidence>
<sequence length="163" mass="18797">MPKPFDFAPGLRRQPTPTNEIEKRLGRFLADLRRRKAADDDAEAMLDPVSRPDWDRIGRRARRLHEAQRKAQKNPNLRKEDWEQLSAVFEGITLCGPATEHRADEIAVDLLAEMPWMRQATEHIWRDMRRAAAQGHGLRFRPIQLDGPPSIGKTHLARSLARL</sequence>